<accession>A0A504IY59</accession>
<dbReference type="RefSeq" id="WP_140596502.1">
    <property type="nucleotide sequence ID" value="NZ_VFWZ01000008.1"/>
</dbReference>
<protein>
    <submittedName>
        <fullName evidence="2">Uncharacterized protein</fullName>
    </submittedName>
</protein>
<proteinExistence type="predicted"/>
<feature type="transmembrane region" description="Helical" evidence="1">
    <location>
        <begin position="61"/>
        <end position="79"/>
    </location>
</feature>
<evidence type="ECO:0000313" key="2">
    <source>
        <dbReference type="EMBL" id="TPN82974.1"/>
    </source>
</evidence>
<sequence>MENRSKEKKNKLREGLTWQTEADSELHSSEWFGAIIRYFWHLGRREFNTFYNPKELKKNTIIGWICKMIMLILLMYIVYRYSTV</sequence>
<evidence type="ECO:0000313" key="3">
    <source>
        <dbReference type="Proteomes" id="UP000315540"/>
    </source>
</evidence>
<keyword evidence="1" id="KW-1133">Transmembrane helix</keyword>
<name>A0A504IY59_9FLAO</name>
<reference evidence="2 3" key="1">
    <citation type="submission" date="2019-06" db="EMBL/GenBank/DDBJ databases">
        <authorList>
            <person name="Meng X."/>
        </authorList>
    </citation>
    <scope>NUCLEOTIDE SEQUENCE [LARGE SCALE GENOMIC DNA]</scope>
    <source>
        <strain evidence="2 3">M625</strain>
    </source>
</reference>
<organism evidence="2 3">
    <name type="scientific">Aquimarina algicola</name>
    <dbReference type="NCBI Taxonomy" id="2589995"/>
    <lineage>
        <taxon>Bacteria</taxon>
        <taxon>Pseudomonadati</taxon>
        <taxon>Bacteroidota</taxon>
        <taxon>Flavobacteriia</taxon>
        <taxon>Flavobacteriales</taxon>
        <taxon>Flavobacteriaceae</taxon>
        <taxon>Aquimarina</taxon>
    </lineage>
</organism>
<dbReference type="OrthoDB" id="1448779at2"/>
<keyword evidence="3" id="KW-1185">Reference proteome</keyword>
<evidence type="ECO:0000256" key="1">
    <source>
        <dbReference type="SAM" id="Phobius"/>
    </source>
</evidence>
<gene>
    <name evidence="2" type="ORF">FHK87_21345</name>
</gene>
<dbReference type="EMBL" id="VFWZ01000008">
    <property type="protein sequence ID" value="TPN82974.1"/>
    <property type="molecule type" value="Genomic_DNA"/>
</dbReference>
<keyword evidence="1" id="KW-0812">Transmembrane</keyword>
<keyword evidence="1" id="KW-0472">Membrane</keyword>
<dbReference type="AlphaFoldDB" id="A0A504IY59"/>
<dbReference type="Proteomes" id="UP000315540">
    <property type="component" value="Unassembled WGS sequence"/>
</dbReference>
<comment type="caution">
    <text evidence="2">The sequence shown here is derived from an EMBL/GenBank/DDBJ whole genome shotgun (WGS) entry which is preliminary data.</text>
</comment>